<feature type="compositionally biased region" description="Low complexity" evidence="1">
    <location>
        <begin position="104"/>
        <end position="120"/>
    </location>
</feature>
<gene>
    <name evidence="2" type="ORF">PT974_04398</name>
</gene>
<feature type="region of interest" description="Disordered" evidence="1">
    <location>
        <begin position="159"/>
        <end position="215"/>
    </location>
</feature>
<organism evidence="2 3">
    <name type="scientific">Cladobotryum mycophilum</name>
    <dbReference type="NCBI Taxonomy" id="491253"/>
    <lineage>
        <taxon>Eukaryota</taxon>
        <taxon>Fungi</taxon>
        <taxon>Dikarya</taxon>
        <taxon>Ascomycota</taxon>
        <taxon>Pezizomycotina</taxon>
        <taxon>Sordariomycetes</taxon>
        <taxon>Hypocreomycetidae</taxon>
        <taxon>Hypocreales</taxon>
        <taxon>Hypocreaceae</taxon>
        <taxon>Cladobotryum</taxon>
    </lineage>
</organism>
<feature type="region of interest" description="Disordered" evidence="1">
    <location>
        <begin position="1"/>
        <end position="123"/>
    </location>
</feature>
<name>A0ABR0SUZ8_9HYPO</name>
<keyword evidence="3" id="KW-1185">Reference proteome</keyword>
<feature type="compositionally biased region" description="Basic and acidic residues" evidence="1">
    <location>
        <begin position="12"/>
        <end position="29"/>
    </location>
</feature>
<proteinExistence type="predicted"/>
<evidence type="ECO:0000313" key="2">
    <source>
        <dbReference type="EMBL" id="KAK5995978.1"/>
    </source>
</evidence>
<feature type="compositionally biased region" description="Low complexity" evidence="1">
    <location>
        <begin position="170"/>
        <end position="183"/>
    </location>
</feature>
<evidence type="ECO:0000256" key="1">
    <source>
        <dbReference type="SAM" id="MobiDB-lite"/>
    </source>
</evidence>
<feature type="compositionally biased region" description="Polar residues" evidence="1">
    <location>
        <begin position="1"/>
        <end position="10"/>
    </location>
</feature>
<dbReference type="Proteomes" id="UP001338125">
    <property type="component" value="Unassembled WGS sequence"/>
</dbReference>
<feature type="compositionally biased region" description="Polar residues" evidence="1">
    <location>
        <begin position="60"/>
        <end position="71"/>
    </location>
</feature>
<accession>A0ABR0SUZ8</accession>
<reference evidence="2 3" key="1">
    <citation type="submission" date="2024-01" db="EMBL/GenBank/DDBJ databases">
        <title>Complete genome of Cladobotryum mycophilum ATHUM6906.</title>
        <authorList>
            <person name="Christinaki A.C."/>
            <person name="Myridakis A.I."/>
            <person name="Kouvelis V.N."/>
        </authorList>
    </citation>
    <scope>NUCLEOTIDE SEQUENCE [LARGE SCALE GENOMIC DNA]</scope>
    <source>
        <strain evidence="2 3">ATHUM6906</strain>
    </source>
</reference>
<evidence type="ECO:0000313" key="3">
    <source>
        <dbReference type="Proteomes" id="UP001338125"/>
    </source>
</evidence>
<protein>
    <submittedName>
        <fullName evidence="2">Uncharacterized protein</fullName>
    </submittedName>
</protein>
<dbReference type="EMBL" id="JAVFKD010000004">
    <property type="protein sequence ID" value="KAK5995978.1"/>
    <property type="molecule type" value="Genomic_DNA"/>
</dbReference>
<sequence>MESNFRSTVLQRHPDDDERDRERQHRRDVMNPTPTHRHSTFSLRSPTHAQAEFHPPPYASPNNAGSTHQSPSRPPPLHNRSPYMSSTAPVSGGPAHPLPPPAGLAPSSSSSVGHHNSASPLHPRPHTILRLQQLHRRILIILAINQWERRISDSWHNAPQVATPKHQPREPYQYPQPVEQQHQSSYYNGNYSSPRARTSSFNRPPSPLSHSHPNLPAGSISPLVAILI</sequence>
<feature type="compositionally biased region" description="Polar residues" evidence="1">
    <location>
        <begin position="184"/>
        <end position="203"/>
    </location>
</feature>
<comment type="caution">
    <text evidence="2">The sequence shown here is derived from an EMBL/GenBank/DDBJ whole genome shotgun (WGS) entry which is preliminary data.</text>
</comment>